<evidence type="ECO:0000313" key="3">
    <source>
        <dbReference type="Proteomes" id="UP000001351"/>
    </source>
</evidence>
<dbReference type="HOGENOM" id="CLU_836537_0_0_7"/>
<feature type="region of interest" description="Disordered" evidence="1">
    <location>
        <begin position="97"/>
        <end position="168"/>
    </location>
</feature>
<protein>
    <submittedName>
        <fullName evidence="2">Transcriptional regulator</fullName>
    </submittedName>
</protein>
<dbReference type="EMBL" id="CP002271">
    <property type="protein sequence ID" value="ADO67935.1"/>
    <property type="molecule type" value="Genomic_DNA"/>
</dbReference>
<keyword evidence="3" id="KW-1185">Reference proteome</keyword>
<gene>
    <name evidence="2" type="ordered locus">STAUR_0126</name>
</gene>
<evidence type="ECO:0000313" key="2">
    <source>
        <dbReference type="EMBL" id="ADO67935.1"/>
    </source>
</evidence>
<accession>E3FKG2</accession>
<reference evidence="2 3" key="1">
    <citation type="journal article" date="2011" name="Mol. Biol. Evol.">
        <title>Comparative genomic analysis of fruiting body formation in Myxococcales.</title>
        <authorList>
            <person name="Huntley S."/>
            <person name="Hamann N."/>
            <person name="Wegener-Feldbrugge S."/>
            <person name="Treuner-Lange A."/>
            <person name="Kube M."/>
            <person name="Reinhardt R."/>
            <person name="Klages S."/>
            <person name="Muller R."/>
            <person name="Ronning C.M."/>
            <person name="Nierman W.C."/>
            <person name="Sogaard-Andersen L."/>
        </authorList>
    </citation>
    <scope>NUCLEOTIDE SEQUENCE [LARGE SCALE GENOMIC DNA]</scope>
    <source>
        <strain evidence="2 3">DW4/3-1</strain>
    </source>
</reference>
<proteinExistence type="predicted"/>
<sequence length="332" mass="36858">MAEEARWDDNPSRWAELEFELLRQAARALDRPGQALLLQSLERSYRGMARRLRPHLNGQATRQWALCVLHALTAKDAQALRGELPALLQASDAHLLASLPPPQEPPGSSRSPLCADTTPSHPTPEHEKTPERLSEAKGPNLSACPTGSSQRTPTGGPPSEAPFSDSHTPLLGQAERAASSWMERRRTNQVERVRLFLEARTLASLPQRVRYEVASHQAQVLMASRPSIPDSTPQTLFLLGALSSSFALLRGIKPAPRVGAHDGSRSILRHSPSGRMTLQWMPTLYQCSRCRNFQLSPLSITPLNALKSAKLELRAQQRLDRGPIRRRAWFFP</sequence>
<dbReference type="Proteomes" id="UP000001351">
    <property type="component" value="Chromosome"/>
</dbReference>
<dbReference type="STRING" id="378806.STAUR_0126"/>
<dbReference type="AlphaFoldDB" id="E3FKG2"/>
<name>E3FKG2_STIAD</name>
<feature type="compositionally biased region" description="Basic and acidic residues" evidence="1">
    <location>
        <begin position="123"/>
        <end position="135"/>
    </location>
</feature>
<dbReference type="eggNOG" id="COG2186">
    <property type="taxonomic scope" value="Bacteria"/>
</dbReference>
<dbReference type="KEGG" id="sur:STAUR_0126"/>
<evidence type="ECO:0000256" key="1">
    <source>
        <dbReference type="SAM" id="MobiDB-lite"/>
    </source>
</evidence>
<feature type="compositionally biased region" description="Polar residues" evidence="1">
    <location>
        <begin position="143"/>
        <end position="153"/>
    </location>
</feature>
<organism evidence="2 3">
    <name type="scientific">Stigmatella aurantiaca (strain DW4/3-1)</name>
    <dbReference type="NCBI Taxonomy" id="378806"/>
    <lineage>
        <taxon>Bacteria</taxon>
        <taxon>Pseudomonadati</taxon>
        <taxon>Myxococcota</taxon>
        <taxon>Myxococcia</taxon>
        <taxon>Myxococcales</taxon>
        <taxon>Cystobacterineae</taxon>
        <taxon>Archangiaceae</taxon>
        <taxon>Stigmatella</taxon>
    </lineage>
</organism>